<protein>
    <recommendedName>
        <fullName evidence="3">DNA topoisomerase (ATP-hydrolyzing)</fullName>
        <ecNumber evidence="3">5.6.2.2</ecNumber>
    </recommendedName>
</protein>
<evidence type="ECO:0000256" key="4">
    <source>
        <dbReference type="ARBA" id="ARBA00022741"/>
    </source>
</evidence>
<evidence type="ECO:0000256" key="2">
    <source>
        <dbReference type="ARBA" id="ARBA00010708"/>
    </source>
</evidence>
<evidence type="ECO:0000256" key="1">
    <source>
        <dbReference type="ARBA" id="ARBA00000185"/>
    </source>
</evidence>
<dbReference type="InterPro" id="IPR013506">
    <property type="entry name" value="Topo_IIA_bsu_dom2"/>
</dbReference>
<dbReference type="GO" id="GO:0003918">
    <property type="term" value="F:DNA topoisomerase type II (double strand cut, ATP-hydrolyzing) activity"/>
    <property type="evidence" value="ECO:0007669"/>
    <property type="project" value="UniProtKB-EC"/>
</dbReference>
<evidence type="ECO:0000256" key="8">
    <source>
        <dbReference type="ARBA" id="ARBA00023235"/>
    </source>
</evidence>
<keyword evidence="7" id="KW-0238">DNA-binding</keyword>
<feature type="non-terminal residue" evidence="10">
    <location>
        <position position="1"/>
    </location>
</feature>
<dbReference type="Proteomes" id="UP000653002">
    <property type="component" value="Unassembled WGS sequence"/>
</dbReference>
<gene>
    <name evidence="10" type="ORF">GUH15_33640</name>
</gene>
<evidence type="ECO:0000256" key="3">
    <source>
        <dbReference type="ARBA" id="ARBA00012895"/>
    </source>
</evidence>
<accession>A0A8I0H5L2</accession>
<evidence type="ECO:0000256" key="5">
    <source>
        <dbReference type="ARBA" id="ARBA00022840"/>
    </source>
</evidence>
<evidence type="ECO:0000313" key="10">
    <source>
        <dbReference type="EMBL" id="MBD4340894.1"/>
    </source>
</evidence>
<comment type="similarity">
    <text evidence="2">Belongs to the type II topoisomerase GyrB family.</text>
</comment>
<evidence type="ECO:0000259" key="9">
    <source>
        <dbReference type="Pfam" id="PF00204"/>
    </source>
</evidence>
<dbReference type="Pfam" id="PF00204">
    <property type="entry name" value="DNA_gyraseB"/>
    <property type="match status" value="1"/>
</dbReference>
<dbReference type="InterPro" id="IPR014721">
    <property type="entry name" value="Ribsml_uS5_D2-typ_fold_subgr"/>
</dbReference>
<dbReference type="PRINTS" id="PR01159">
    <property type="entry name" value="DNAGYRASEB"/>
</dbReference>
<dbReference type="InterPro" id="IPR020568">
    <property type="entry name" value="Ribosomal_Su5_D2-typ_SF"/>
</dbReference>
<dbReference type="GO" id="GO:0005524">
    <property type="term" value="F:ATP binding"/>
    <property type="evidence" value="ECO:0007669"/>
    <property type="project" value="UniProtKB-KW"/>
</dbReference>
<comment type="catalytic activity">
    <reaction evidence="1">
        <text>ATP-dependent breakage, passage and rejoining of double-stranded DNA.</text>
        <dbReference type="EC" id="5.6.2.2"/>
    </reaction>
</comment>
<keyword evidence="5" id="KW-0067">ATP-binding</keyword>
<keyword evidence="8 10" id="KW-0413">Isomerase</keyword>
<keyword evidence="6" id="KW-0799">Topoisomerase</keyword>
<feature type="domain" description="DNA topoisomerase type IIA subunit B" evidence="9">
    <location>
        <begin position="1"/>
        <end position="83"/>
    </location>
</feature>
<sequence length="83" mass="9305">KMLKENDKNLSGEDTREGLACVISVKVTEAQFEGQTKTKLGNSEMRTIVEKMVNEKLTEFMEENPAVAKIIIDKAMTASRARE</sequence>
<evidence type="ECO:0000313" key="11">
    <source>
        <dbReference type="Proteomes" id="UP000653002"/>
    </source>
</evidence>
<comment type="caution">
    <text evidence="10">The sequence shown here is derived from an EMBL/GenBank/DDBJ whole genome shotgun (WGS) entry which is preliminary data.</text>
</comment>
<dbReference type="SUPFAM" id="SSF54211">
    <property type="entry name" value="Ribosomal protein S5 domain 2-like"/>
    <property type="match status" value="1"/>
</dbReference>
<dbReference type="PANTHER" id="PTHR45866">
    <property type="entry name" value="DNA GYRASE/TOPOISOMERASE SUBUNIT B"/>
    <property type="match status" value="1"/>
</dbReference>
<evidence type="ECO:0000256" key="6">
    <source>
        <dbReference type="ARBA" id="ARBA00023029"/>
    </source>
</evidence>
<dbReference type="InterPro" id="IPR000565">
    <property type="entry name" value="Topo_IIA_B"/>
</dbReference>
<evidence type="ECO:0000256" key="7">
    <source>
        <dbReference type="ARBA" id="ARBA00023125"/>
    </source>
</evidence>
<dbReference type="GO" id="GO:0003677">
    <property type="term" value="F:DNA binding"/>
    <property type="evidence" value="ECO:0007669"/>
    <property type="project" value="UniProtKB-KW"/>
</dbReference>
<name>A0A8I0H5L2_XANCI</name>
<reference evidence="10" key="1">
    <citation type="submission" date="2020-01" db="EMBL/GenBank/DDBJ databases">
        <authorList>
            <person name="Richard D."/>
        </authorList>
    </citation>
    <scope>NUCLEOTIDE SEQUENCE</scope>
    <source>
        <strain evidence="10">JP541</strain>
    </source>
</reference>
<dbReference type="PANTHER" id="PTHR45866:SF1">
    <property type="entry name" value="DNA GYRASE SUBUNIT B, MITOCHONDRIAL"/>
    <property type="match status" value="1"/>
</dbReference>
<dbReference type="EMBL" id="JAABFR010002820">
    <property type="protein sequence ID" value="MBD4340894.1"/>
    <property type="molecule type" value="Genomic_DNA"/>
</dbReference>
<dbReference type="GO" id="GO:0006265">
    <property type="term" value="P:DNA topological change"/>
    <property type="evidence" value="ECO:0007669"/>
    <property type="project" value="InterPro"/>
</dbReference>
<keyword evidence="4" id="KW-0547">Nucleotide-binding</keyword>
<organism evidence="10 11">
    <name type="scientific">Xanthomonas citri pv. citri</name>
    <dbReference type="NCBI Taxonomy" id="611301"/>
    <lineage>
        <taxon>Bacteria</taxon>
        <taxon>Pseudomonadati</taxon>
        <taxon>Pseudomonadota</taxon>
        <taxon>Gammaproteobacteria</taxon>
        <taxon>Lysobacterales</taxon>
        <taxon>Lysobacteraceae</taxon>
        <taxon>Xanthomonas</taxon>
    </lineage>
</organism>
<feature type="non-terminal residue" evidence="10">
    <location>
        <position position="83"/>
    </location>
</feature>
<proteinExistence type="inferred from homology"/>
<dbReference type="EC" id="5.6.2.2" evidence="3"/>
<dbReference type="Gene3D" id="3.30.230.10">
    <property type="match status" value="1"/>
</dbReference>
<dbReference type="AlphaFoldDB" id="A0A8I0H5L2"/>